<gene>
    <name evidence="2" type="ORF">ACFQFQ_28965</name>
</gene>
<keyword evidence="3" id="KW-1185">Reference proteome</keyword>
<dbReference type="InterPro" id="IPR018306">
    <property type="entry name" value="Phage_T5_Orf172_DNA-bd"/>
</dbReference>
<accession>A0ABW2BAS3</accession>
<dbReference type="SMART" id="SM00974">
    <property type="entry name" value="T5orf172"/>
    <property type="match status" value="1"/>
</dbReference>
<feature type="domain" description="Bacteriophage T5 Orf172 DNA-binding" evidence="1">
    <location>
        <begin position="13"/>
        <end position="107"/>
    </location>
</feature>
<dbReference type="Proteomes" id="UP001596353">
    <property type="component" value="Unassembled WGS sequence"/>
</dbReference>
<evidence type="ECO:0000259" key="1">
    <source>
        <dbReference type="SMART" id="SM00974"/>
    </source>
</evidence>
<evidence type="ECO:0000313" key="3">
    <source>
        <dbReference type="Proteomes" id="UP001596353"/>
    </source>
</evidence>
<organism evidence="2 3">
    <name type="scientific">Sulfitobacter porphyrae</name>
    <dbReference type="NCBI Taxonomy" id="1246864"/>
    <lineage>
        <taxon>Bacteria</taxon>
        <taxon>Pseudomonadati</taxon>
        <taxon>Pseudomonadota</taxon>
        <taxon>Alphaproteobacteria</taxon>
        <taxon>Rhodobacterales</taxon>
        <taxon>Roseobacteraceae</taxon>
        <taxon>Sulfitobacter</taxon>
    </lineage>
</organism>
<proteinExistence type="predicted"/>
<reference evidence="3" key="1">
    <citation type="journal article" date="2019" name="Int. J. Syst. Evol. Microbiol.">
        <title>The Global Catalogue of Microorganisms (GCM) 10K type strain sequencing project: providing services to taxonomists for standard genome sequencing and annotation.</title>
        <authorList>
            <consortium name="The Broad Institute Genomics Platform"/>
            <consortium name="The Broad Institute Genome Sequencing Center for Infectious Disease"/>
            <person name="Wu L."/>
            <person name="Ma J."/>
        </authorList>
    </citation>
    <scope>NUCLEOTIDE SEQUENCE [LARGE SCALE GENOMIC DNA]</scope>
    <source>
        <strain evidence="3">CCUG 66188</strain>
    </source>
</reference>
<evidence type="ECO:0000313" key="2">
    <source>
        <dbReference type="EMBL" id="MFC6762692.1"/>
    </source>
</evidence>
<name>A0ABW2BAS3_9RHOB</name>
<dbReference type="Pfam" id="PF13455">
    <property type="entry name" value="MUG113"/>
    <property type="match status" value="1"/>
</dbReference>
<comment type="caution">
    <text evidence="2">The sequence shown here is derived from an EMBL/GenBank/DDBJ whole genome shotgun (WGS) entry which is preliminary data.</text>
</comment>
<dbReference type="EMBL" id="JBHSWG010000005">
    <property type="protein sequence ID" value="MFC6762692.1"/>
    <property type="molecule type" value="Genomic_DNA"/>
</dbReference>
<protein>
    <submittedName>
        <fullName evidence="2">GIY-YIG nuclease family protein</fullName>
    </submittedName>
</protein>
<sequence>MLRSKSDHPLVAENRDLVHKIGVTNMSVEKRIAGAHLQPTFLMANVEVVATYELYNINRTKLENLIHRIFEPARLEIEIMDRFGRPVIPREWFLVPIFAIKDAVERIKDGTISGYVYDPKQARLVSVS</sequence>